<sequence length="79" mass="8923">MRRRRGRNCRHLQPGLEYLLKKQGYVQFNGNVKLTFFAVLCSATTHRKTKIDFSSSFVFGQDIANSAKASCNSLILILG</sequence>
<reference evidence="1" key="1">
    <citation type="submission" date="2018-11" db="EMBL/GenBank/DDBJ databases">
        <authorList>
            <consortium name="Pathogen Informatics"/>
        </authorList>
    </citation>
    <scope>NUCLEOTIDE SEQUENCE</scope>
</reference>
<dbReference type="AlphaFoldDB" id="A0A448XC70"/>
<accession>A0A448XC70</accession>
<name>A0A448XC70_9PLAT</name>
<gene>
    <name evidence="1" type="ORF">PXEA_LOCUS26856</name>
</gene>
<evidence type="ECO:0000313" key="1">
    <source>
        <dbReference type="EMBL" id="VEL33416.1"/>
    </source>
</evidence>
<organism evidence="1 2">
    <name type="scientific">Protopolystoma xenopodis</name>
    <dbReference type="NCBI Taxonomy" id="117903"/>
    <lineage>
        <taxon>Eukaryota</taxon>
        <taxon>Metazoa</taxon>
        <taxon>Spiralia</taxon>
        <taxon>Lophotrochozoa</taxon>
        <taxon>Platyhelminthes</taxon>
        <taxon>Monogenea</taxon>
        <taxon>Polyopisthocotylea</taxon>
        <taxon>Polystomatidea</taxon>
        <taxon>Polystomatidae</taxon>
        <taxon>Protopolystoma</taxon>
    </lineage>
</organism>
<protein>
    <submittedName>
        <fullName evidence="1">Uncharacterized protein</fullName>
    </submittedName>
</protein>
<proteinExistence type="predicted"/>
<keyword evidence="2" id="KW-1185">Reference proteome</keyword>
<comment type="caution">
    <text evidence="1">The sequence shown here is derived from an EMBL/GenBank/DDBJ whole genome shotgun (WGS) entry which is preliminary data.</text>
</comment>
<evidence type="ECO:0000313" key="2">
    <source>
        <dbReference type="Proteomes" id="UP000784294"/>
    </source>
</evidence>
<dbReference type="EMBL" id="CAAALY010245746">
    <property type="protein sequence ID" value="VEL33416.1"/>
    <property type="molecule type" value="Genomic_DNA"/>
</dbReference>
<dbReference type="Proteomes" id="UP000784294">
    <property type="component" value="Unassembled WGS sequence"/>
</dbReference>